<evidence type="ECO:0000256" key="8">
    <source>
        <dbReference type="ARBA" id="ARBA00022759"/>
    </source>
</evidence>
<dbReference type="InterPro" id="IPR006166">
    <property type="entry name" value="ERCC4_domain"/>
</dbReference>
<dbReference type="GO" id="GO:0003677">
    <property type="term" value="F:DNA binding"/>
    <property type="evidence" value="ECO:0007669"/>
    <property type="project" value="InterPro"/>
</dbReference>
<dbReference type="Pfam" id="PF21292">
    <property type="entry name" value="EME1-MUS81_C"/>
    <property type="match status" value="1"/>
</dbReference>
<evidence type="ECO:0000256" key="1">
    <source>
        <dbReference type="ARBA" id="ARBA00001913"/>
    </source>
</evidence>
<dbReference type="Gene3D" id="3.40.50.10130">
    <property type="match status" value="1"/>
</dbReference>
<evidence type="ECO:0000256" key="16">
    <source>
        <dbReference type="ARBA" id="ARBA00023204"/>
    </source>
</evidence>
<evidence type="ECO:0000256" key="13">
    <source>
        <dbReference type="ARBA" id="ARBA00022842"/>
    </source>
</evidence>
<name>A0A9W7J4Y1_HIBTR</name>
<evidence type="ECO:0000256" key="3">
    <source>
        <dbReference type="ARBA" id="ARBA00004123"/>
    </source>
</evidence>
<comment type="similarity">
    <text evidence="4">Belongs to the EME1/MMS4 family.</text>
</comment>
<comment type="cofactor">
    <cofactor evidence="1">
        <name>Ca(2+)</name>
        <dbReference type="ChEBI" id="CHEBI:29108"/>
    </cofactor>
</comment>
<keyword evidence="11" id="KW-0378">Hydrolase</keyword>
<feature type="region of interest" description="Disordered" evidence="22">
    <location>
        <begin position="197"/>
        <end position="220"/>
    </location>
</feature>
<keyword evidence="8 24" id="KW-0255">Endonuclease</keyword>
<evidence type="ECO:0000313" key="24">
    <source>
        <dbReference type="EMBL" id="GMJ08661.1"/>
    </source>
</evidence>
<evidence type="ECO:0000313" key="25">
    <source>
        <dbReference type="Proteomes" id="UP001165190"/>
    </source>
</evidence>
<evidence type="ECO:0000256" key="7">
    <source>
        <dbReference type="ARBA" id="ARBA00022723"/>
    </source>
</evidence>
<dbReference type="AlphaFoldDB" id="A0A9W7J4Y1"/>
<comment type="caution">
    <text evidence="24">The sequence shown here is derived from an EMBL/GenBank/DDBJ whole genome shotgun (WGS) entry which is preliminary data.</text>
</comment>
<evidence type="ECO:0000256" key="20">
    <source>
        <dbReference type="ARBA" id="ARBA00059712"/>
    </source>
</evidence>
<sequence>MSDLIILSDGDDPNTPRPSISKKPRTEPDRHLPPVLILDDDPTPQKPSLGPAFTSGSTPSFVAETPMSEPSVVRCSNAGPSDPQLGDAKLSGISRLICLESDNDSDTGSKRSNDQENGSRGSDIAEFGEFEWRSRFFDYESHLGSSNLIHMCEDSSSQPLYEQDDDRLILEVNDDPDKENFSLEQTGNAIMQNQEMKANADKKSTKRGATVKSKMTKEERTRMLEEKKLKKEQEKLQKAALKAEAAEFKKLQKERQKWEKGKFALKSIVAEIDTKVVEGSLGGHLLSRFADKGLAYRITSNPIEKSIAWTMTVPEHISQLSPEGLEIQYVLIVNEAAEFCDLVTSGTLLDHVSRVRSKYPSYTVCYLTNRLMAYINKRENEQYKNPAINSGWRRPPVEEALAKLTAYYARIHSRQCADESELAEHVVGLTCSLASCQFRKKLTRLSVSANGSLIPKDSIDKNLIKGNLWLKALVAIPKVQPRFAVAIGKKYPTMKSLLRVYMDPTKSVHEKEFLLKDLVVEGLLGNDRRLGEICSKRVYRVLMAQSGSIKTDDIEDGADFFAH</sequence>
<dbReference type="GO" id="GO:0016787">
    <property type="term" value="F:hydrolase activity"/>
    <property type="evidence" value="ECO:0007669"/>
    <property type="project" value="UniProtKB-KW"/>
</dbReference>
<evidence type="ECO:0000256" key="22">
    <source>
        <dbReference type="SAM" id="MobiDB-lite"/>
    </source>
</evidence>
<evidence type="ECO:0000256" key="11">
    <source>
        <dbReference type="ARBA" id="ARBA00022801"/>
    </source>
</evidence>
<evidence type="ECO:0000256" key="21">
    <source>
        <dbReference type="ARBA" id="ARBA00066032"/>
    </source>
</evidence>
<comment type="function">
    <text evidence="20">Interacts with MUS81 to form a DNA structure-specific endonuclease with substrate preference for branched DNA structures with a 5'-end at the branch nick. Typical substrates include 3'-flap structures, D-loops, replication forks, nicked Holliday junctions and also intact Holliday junctions with a reduced efficiency. May be required in mitosis for the processing of stalled or collapsed replication fork intermediates. Plays a role in DNA repair and in genotoxic stress-induced homologous recombination (HR) in somatic cells. Mediates a subset of meiotic recombination events that are insensitive to crossover interference.</text>
</comment>
<comment type="subcellular location">
    <subcellularLocation>
        <location evidence="3">Nucleus</location>
    </subcellularLocation>
</comment>
<comment type="subunit">
    <text evidence="21">Forms a heterodimer with MUS81.</text>
</comment>
<evidence type="ECO:0000256" key="14">
    <source>
        <dbReference type="ARBA" id="ARBA00023054"/>
    </source>
</evidence>
<dbReference type="Pfam" id="PF02732">
    <property type="entry name" value="ERCC4"/>
    <property type="match status" value="1"/>
</dbReference>
<evidence type="ECO:0000256" key="9">
    <source>
        <dbReference type="ARBA" id="ARBA00022763"/>
    </source>
</evidence>
<dbReference type="OrthoDB" id="343092at2759"/>
<dbReference type="InterPro" id="IPR042530">
    <property type="entry name" value="EME1/EME2_C"/>
</dbReference>
<keyword evidence="13" id="KW-0460">Magnesium</keyword>
<protein>
    <submittedName>
        <fullName evidence="24">Essential meiotic endonuclease 1B</fullName>
    </submittedName>
</protein>
<evidence type="ECO:0000256" key="2">
    <source>
        <dbReference type="ARBA" id="ARBA00001946"/>
    </source>
</evidence>
<keyword evidence="25" id="KW-1185">Reference proteome</keyword>
<dbReference type="GO" id="GO:0006310">
    <property type="term" value="P:DNA recombination"/>
    <property type="evidence" value="ECO:0007669"/>
    <property type="project" value="UniProtKB-KW"/>
</dbReference>
<organism evidence="24 25">
    <name type="scientific">Hibiscus trionum</name>
    <name type="common">Flower of an hour</name>
    <dbReference type="NCBI Taxonomy" id="183268"/>
    <lineage>
        <taxon>Eukaryota</taxon>
        <taxon>Viridiplantae</taxon>
        <taxon>Streptophyta</taxon>
        <taxon>Embryophyta</taxon>
        <taxon>Tracheophyta</taxon>
        <taxon>Spermatophyta</taxon>
        <taxon>Magnoliopsida</taxon>
        <taxon>eudicotyledons</taxon>
        <taxon>Gunneridae</taxon>
        <taxon>Pentapetalae</taxon>
        <taxon>rosids</taxon>
        <taxon>malvids</taxon>
        <taxon>Malvales</taxon>
        <taxon>Malvaceae</taxon>
        <taxon>Malvoideae</taxon>
        <taxon>Hibiscus</taxon>
    </lineage>
</organism>
<keyword evidence="17" id="KW-0539">Nucleus</keyword>
<accession>A0A9W7J4Y1</accession>
<evidence type="ECO:0000256" key="18">
    <source>
        <dbReference type="ARBA" id="ARBA00023254"/>
    </source>
</evidence>
<gene>
    <name evidence="24" type="ORF">HRI_004535300</name>
</gene>
<dbReference type="PANTHER" id="PTHR21077">
    <property type="entry name" value="EME1 PROTEIN"/>
    <property type="match status" value="1"/>
</dbReference>
<evidence type="ECO:0000256" key="6">
    <source>
        <dbReference type="ARBA" id="ARBA00022722"/>
    </source>
</evidence>
<keyword evidence="19" id="KW-0131">Cell cycle</keyword>
<evidence type="ECO:0000256" key="17">
    <source>
        <dbReference type="ARBA" id="ARBA00023242"/>
    </source>
</evidence>
<keyword evidence="6" id="KW-0540">Nuclease</keyword>
<evidence type="ECO:0000256" key="12">
    <source>
        <dbReference type="ARBA" id="ARBA00022837"/>
    </source>
</evidence>
<keyword evidence="5" id="KW-0132">Cell division</keyword>
<keyword evidence="12" id="KW-0106">Calcium</keyword>
<dbReference type="GO" id="GO:0046872">
    <property type="term" value="F:metal ion binding"/>
    <property type="evidence" value="ECO:0007669"/>
    <property type="project" value="UniProtKB-KW"/>
</dbReference>
<evidence type="ECO:0000256" key="10">
    <source>
        <dbReference type="ARBA" id="ARBA00022776"/>
    </source>
</evidence>
<dbReference type="InterPro" id="IPR033310">
    <property type="entry name" value="Mms4/EME1/EME2"/>
</dbReference>
<evidence type="ECO:0000256" key="4">
    <source>
        <dbReference type="ARBA" id="ARBA00005313"/>
    </source>
</evidence>
<dbReference type="CDD" id="cd20083">
    <property type="entry name" value="XPF_nuclease_EME"/>
    <property type="match status" value="1"/>
</dbReference>
<keyword evidence="9" id="KW-0227">DNA damage</keyword>
<dbReference type="GO" id="GO:0004519">
    <property type="term" value="F:endonuclease activity"/>
    <property type="evidence" value="ECO:0007669"/>
    <property type="project" value="UniProtKB-KW"/>
</dbReference>
<keyword evidence="14" id="KW-0175">Coiled coil</keyword>
<keyword evidence="15" id="KW-0233">DNA recombination</keyword>
<dbReference type="GO" id="GO:0051321">
    <property type="term" value="P:meiotic cell cycle"/>
    <property type="evidence" value="ECO:0007669"/>
    <property type="project" value="UniProtKB-KW"/>
</dbReference>
<evidence type="ECO:0000256" key="19">
    <source>
        <dbReference type="ARBA" id="ARBA00023306"/>
    </source>
</evidence>
<dbReference type="EMBL" id="BSYR01000052">
    <property type="protein sequence ID" value="GMJ08661.1"/>
    <property type="molecule type" value="Genomic_DNA"/>
</dbReference>
<dbReference type="Proteomes" id="UP001165190">
    <property type="component" value="Unassembled WGS sequence"/>
</dbReference>
<feature type="domain" description="ERCC4" evidence="23">
    <location>
        <begin position="272"/>
        <end position="427"/>
    </location>
</feature>
<feature type="region of interest" description="Disordered" evidence="22">
    <location>
        <begin position="1"/>
        <end position="122"/>
    </location>
</feature>
<proteinExistence type="inferred from homology"/>
<evidence type="ECO:0000256" key="15">
    <source>
        <dbReference type="ARBA" id="ARBA00023172"/>
    </source>
</evidence>
<evidence type="ECO:0000259" key="23">
    <source>
        <dbReference type="Pfam" id="PF02732"/>
    </source>
</evidence>
<keyword evidence="18" id="KW-0469">Meiosis</keyword>
<reference evidence="24" key="1">
    <citation type="submission" date="2023-05" db="EMBL/GenBank/DDBJ databases">
        <title>Genome and transcriptome analyses reveal genes involved in the formation of fine ridges on petal epidermal cells in Hibiscus trionum.</title>
        <authorList>
            <person name="Koshimizu S."/>
            <person name="Masuda S."/>
            <person name="Ishii T."/>
            <person name="Shirasu K."/>
            <person name="Hoshino A."/>
            <person name="Arita M."/>
        </authorList>
    </citation>
    <scope>NUCLEOTIDE SEQUENCE</scope>
    <source>
        <strain evidence="24">Hamamatsu line</strain>
    </source>
</reference>
<dbReference type="Gene3D" id="1.10.150.670">
    <property type="entry name" value="Crossover junction endonuclease EME1, DNA-binding domain"/>
    <property type="match status" value="1"/>
</dbReference>
<dbReference type="GO" id="GO:0005634">
    <property type="term" value="C:nucleus"/>
    <property type="evidence" value="ECO:0007669"/>
    <property type="project" value="UniProtKB-SubCell"/>
</dbReference>
<dbReference type="GO" id="GO:0006281">
    <property type="term" value="P:DNA repair"/>
    <property type="evidence" value="ECO:0007669"/>
    <property type="project" value="UniProtKB-KW"/>
</dbReference>
<dbReference type="PANTHER" id="PTHR21077:SF5">
    <property type="entry name" value="CROSSOVER JUNCTION ENDONUCLEASE MMS4"/>
    <property type="match status" value="1"/>
</dbReference>
<dbReference type="FunFam" id="1.10.150.670:FF:000007">
    <property type="entry name" value="Crossover junction endonuclease EME1B"/>
    <property type="match status" value="1"/>
</dbReference>
<dbReference type="GO" id="GO:0051301">
    <property type="term" value="P:cell division"/>
    <property type="evidence" value="ECO:0007669"/>
    <property type="project" value="UniProtKB-KW"/>
</dbReference>
<keyword evidence="7" id="KW-0479">Metal-binding</keyword>
<comment type="cofactor">
    <cofactor evidence="2">
        <name>Mg(2+)</name>
        <dbReference type="ChEBI" id="CHEBI:18420"/>
    </cofactor>
</comment>
<keyword evidence="16" id="KW-0234">DNA repair</keyword>
<keyword evidence="10" id="KW-0498">Mitosis</keyword>
<evidence type="ECO:0000256" key="5">
    <source>
        <dbReference type="ARBA" id="ARBA00022618"/>
    </source>
</evidence>
<dbReference type="GO" id="GO:0048476">
    <property type="term" value="C:Holliday junction resolvase complex"/>
    <property type="evidence" value="ECO:0007669"/>
    <property type="project" value="InterPro"/>
</dbReference>
<dbReference type="InterPro" id="IPR047524">
    <property type="entry name" value="XPF_nuclease_EME1_plant/arthr"/>
</dbReference>